<dbReference type="AlphaFoldDB" id="A0A101HZP5"/>
<comment type="caution">
    <text evidence="1">The sequence shown here is derived from an EMBL/GenBank/DDBJ whole genome shotgun (WGS) entry which is preliminary data.</text>
</comment>
<evidence type="ECO:0008006" key="3">
    <source>
        <dbReference type="Google" id="ProtNLM"/>
    </source>
</evidence>
<sequence>MAELWSKEFNSEIKPEDINCDGFLEKSGRLFNYCQVCEIRKCGQEKEVKNCAYCDDYACEKLTKFFNMAPEAKTTLAEIRKNL</sequence>
<dbReference type="Pfam" id="PF12675">
    <property type="entry name" value="DUF3795"/>
    <property type="match status" value="1"/>
</dbReference>
<dbReference type="Proteomes" id="UP000053467">
    <property type="component" value="Unassembled WGS sequence"/>
</dbReference>
<reference evidence="2" key="1">
    <citation type="journal article" date="2015" name="MBio">
        <title>Genome-Resolved Metagenomic Analysis Reveals Roles for Candidate Phyla and Other Microbial Community Members in Biogeochemical Transformations in Oil Reservoirs.</title>
        <authorList>
            <person name="Hu P."/>
            <person name="Tom L."/>
            <person name="Singh A."/>
            <person name="Thomas B.C."/>
            <person name="Baker B.J."/>
            <person name="Piceno Y.M."/>
            <person name="Andersen G.L."/>
            <person name="Banfield J.F."/>
        </authorList>
    </citation>
    <scope>NUCLEOTIDE SEQUENCE [LARGE SCALE GENOMIC DNA]</scope>
</reference>
<dbReference type="InterPro" id="IPR024227">
    <property type="entry name" value="DUF3795"/>
</dbReference>
<evidence type="ECO:0000313" key="2">
    <source>
        <dbReference type="Proteomes" id="UP000053467"/>
    </source>
</evidence>
<accession>A0A101HZP5</accession>
<proteinExistence type="predicted"/>
<evidence type="ECO:0000313" key="1">
    <source>
        <dbReference type="EMBL" id="KUK85724.1"/>
    </source>
</evidence>
<organism evidence="1 2">
    <name type="scientific">candidate division TA06 bacterium 34_109</name>
    <dbReference type="NCBI Taxonomy" id="1635277"/>
    <lineage>
        <taxon>Bacteria</taxon>
        <taxon>Bacteria division TA06</taxon>
    </lineage>
</organism>
<gene>
    <name evidence="1" type="ORF">XE03_1924</name>
</gene>
<protein>
    <recommendedName>
        <fullName evidence="3">DUF3795 domain-containing protein</fullName>
    </recommendedName>
</protein>
<name>A0A101HZP5_UNCT6</name>
<dbReference type="EMBL" id="LGGX01000046">
    <property type="protein sequence ID" value="KUK85724.1"/>
    <property type="molecule type" value="Genomic_DNA"/>
</dbReference>